<comment type="similarity">
    <text evidence="1">Belongs to the sigma-70 factor family. ECF subfamily.</text>
</comment>
<organism evidence="7 8">
    <name type="scientific">Parabacteroides faecis</name>
    <dbReference type="NCBI Taxonomy" id="1217282"/>
    <lineage>
        <taxon>Bacteria</taxon>
        <taxon>Pseudomonadati</taxon>
        <taxon>Bacteroidota</taxon>
        <taxon>Bacteroidia</taxon>
        <taxon>Bacteroidales</taxon>
        <taxon>Tannerellaceae</taxon>
        <taxon>Parabacteroides</taxon>
    </lineage>
</organism>
<protein>
    <submittedName>
        <fullName evidence="7">RNA polymerase sigma-70 factor (ECF subfamily)</fullName>
    </submittedName>
</protein>
<dbReference type="InterPro" id="IPR007627">
    <property type="entry name" value="RNA_pol_sigma70_r2"/>
</dbReference>
<keyword evidence="3" id="KW-0731">Sigma factor</keyword>
<dbReference type="CDD" id="cd06171">
    <property type="entry name" value="Sigma70_r4"/>
    <property type="match status" value="1"/>
</dbReference>
<accession>A0ABR6KRB7</accession>
<evidence type="ECO:0000259" key="5">
    <source>
        <dbReference type="Pfam" id="PF04542"/>
    </source>
</evidence>
<feature type="domain" description="RNA polymerase sigma-70 region 2" evidence="5">
    <location>
        <begin position="25"/>
        <end position="89"/>
    </location>
</feature>
<keyword evidence="8" id="KW-1185">Reference proteome</keyword>
<dbReference type="InterPro" id="IPR013324">
    <property type="entry name" value="RNA_pol_sigma_r3/r4-like"/>
</dbReference>
<dbReference type="InterPro" id="IPR036388">
    <property type="entry name" value="WH-like_DNA-bd_sf"/>
</dbReference>
<dbReference type="NCBIfam" id="TIGR02937">
    <property type="entry name" value="sigma70-ECF"/>
    <property type="match status" value="1"/>
</dbReference>
<proteinExistence type="inferred from homology"/>
<evidence type="ECO:0000256" key="3">
    <source>
        <dbReference type="ARBA" id="ARBA00023082"/>
    </source>
</evidence>
<sequence>MSDNIEDKNLIKKISQGDEGAFRALFDQYYQSLLSLSFYFLKSRELAEEVVADVFYAIWLKKESLNKVNDIKNYLYISTKNQALLYIRKSPFIDKQPIDLYTINIASEESDPETKLLDKEYQKIIQEAILSLPEKCREVFRLFLSEKLKHKEIAQILNISEKTVEAHITTAYKRIASYVNKEYSKEKNINKMLSIFF</sequence>
<dbReference type="SUPFAM" id="SSF88659">
    <property type="entry name" value="Sigma3 and sigma4 domains of RNA polymerase sigma factors"/>
    <property type="match status" value="1"/>
</dbReference>
<dbReference type="PANTHER" id="PTHR43133:SF46">
    <property type="entry name" value="RNA POLYMERASE SIGMA-70 FACTOR ECF SUBFAMILY"/>
    <property type="match status" value="1"/>
</dbReference>
<dbReference type="Gene3D" id="1.10.1740.10">
    <property type="match status" value="1"/>
</dbReference>
<gene>
    <name evidence="7" type="ORF">GGQ57_003236</name>
</gene>
<keyword evidence="4" id="KW-0804">Transcription</keyword>
<evidence type="ECO:0000313" key="8">
    <source>
        <dbReference type="Proteomes" id="UP000533637"/>
    </source>
</evidence>
<evidence type="ECO:0000256" key="2">
    <source>
        <dbReference type="ARBA" id="ARBA00023015"/>
    </source>
</evidence>
<dbReference type="RefSeq" id="WP_221267800.1">
    <property type="nucleotide sequence ID" value="NZ_BMPB01000007.1"/>
</dbReference>
<evidence type="ECO:0000256" key="1">
    <source>
        <dbReference type="ARBA" id="ARBA00010641"/>
    </source>
</evidence>
<dbReference type="EMBL" id="JACHOC010000006">
    <property type="protein sequence ID" value="MBB4623324.1"/>
    <property type="molecule type" value="Genomic_DNA"/>
</dbReference>
<reference evidence="7 8" key="1">
    <citation type="submission" date="2020-08" db="EMBL/GenBank/DDBJ databases">
        <title>Genomic Encyclopedia of Type Strains, Phase IV (KMG-IV): sequencing the most valuable type-strain genomes for metagenomic binning, comparative biology and taxonomic classification.</title>
        <authorList>
            <person name="Goeker M."/>
        </authorList>
    </citation>
    <scope>NUCLEOTIDE SEQUENCE [LARGE SCALE GENOMIC DNA]</scope>
    <source>
        <strain evidence="7 8">DSM 102983</strain>
    </source>
</reference>
<dbReference type="InterPro" id="IPR014284">
    <property type="entry name" value="RNA_pol_sigma-70_dom"/>
</dbReference>
<dbReference type="SUPFAM" id="SSF88946">
    <property type="entry name" value="Sigma2 domain of RNA polymerase sigma factors"/>
    <property type="match status" value="1"/>
</dbReference>
<keyword evidence="2" id="KW-0805">Transcription regulation</keyword>
<name>A0ABR6KRB7_9BACT</name>
<dbReference type="Pfam" id="PF04542">
    <property type="entry name" value="Sigma70_r2"/>
    <property type="match status" value="1"/>
</dbReference>
<evidence type="ECO:0000313" key="7">
    <source>
        <dbReference type="EMBL" id="MBB4623324.1"/>
    </source>
</evidence>
<comment type="caution">
    <text evidence="7">The sequence shown here is derived from an EMBL/GenBank/DDBJ whole genome shotgun (WGS) entry which is preliminary data.</text>
</comment>
<dbReference type="InterPro" id="IPR039425">
    <property type="entry name" value="RNA_pol_sigma-70-like"/>
</dbReference>
<dbReference type="Pfam" id="PF08281">
    <property type="entry name" value="Sigma70_r4_2"/>
    <property type="match status" value="1"/>
</dbReference>
<dbReference type="PANTHER" id="PTHR43133">
    <property type="entry name" value="RNA POLYMERASE ECF-TYPE SIGMA FACTO"/>
    <property type="match status" value="1"/>
</dbReference>
<dbReference type="NCBIfam" id="TIGR02985">
    <property type="entry name" value="Sig70_bacteroi1"/>
    <property type="match status" value="1"/>
</dbReference>
<evidence type="ECO:0000259" key="6">
    <source>
        <dbReference type="Pfam" id="PF08281"/>
    </source>
</evidence>
<dbReference type="InterPro" id="IPR014327">
    <property type="entry name" value="RNA_pol_sigma70_bacteroid"/>
</dbReference>
<dbReference type="InterPro" id="IPR013325">
    <property type="entry name" value="RNA_pol_sigma_r2"/>
</dbReference>
<dbReference type="Proteomes" id="UP000533637">
    <property type="component" value="Unassembled WGS sequence"/>
</dbReference>
<dbReference type="InterPro" id="IPR013249">
    <property type="entry name" value="RNA_pol_sigma70_r4_t2"/>
</dbReference>
<evidence type="ECO:0000256" key="4">
    <source>
        <dbReference type="ARBA" id="ARBA00023163"/>
    </source>
</evidence>
<feature type="domain" description="RNA polymerase sigma factor 70 region 4 type 2" evidence="6">
    <location>
        <begin position="124"/>
        <end position="175"/>
    </location>
</feature>
<dbReference type="Gene3D" id="1.10.10.10">
    <property type="entry name" value="Winged helix-like DNA-binding domain superfamily/Winged helix DNA-binding domain"/>
    <property type="match status" value="1"/>
</dbReference>